<evidence type="ECO:0000313" key="1">
    <source>
        <dbReference type="EMBL" id="KKN32733.1"/>
    </source>
</evidence>
<gene>
    <name evidence="1" type="ORF">LCGC14_0810770</name>
</gene>
<protein>
    <submittedName>
        <fullName evidence="1">Uncharacterized protein</fullName>
    </submittedName>
</protein>
<sequence length="125" mass="13264">MALTNVGRNDFAADIIGGAITEFDNANAHIGVGDGTGVFAKAQTDLQGASKFRQPMVATYPQIATNVLTFRAVYATGDANFAWEEWGVFNAVAGGTMLNRKVESLGTKASSQSWQFTVTLTVDNP</sequence>
<accession>A0A0F9SU57</accession>
<organism evidence="1">
    <name type="scientific">marine sediment metagenome</name>
    <dbReference type="NCBI Taxonomy" id="412755"/>
    <lineage>
        <taxon>unclassified sequences</taxon>
        <taxon>metagenomes</taxon>
        <taxon>ecological metagenomes</taxon>
    </lineage>
</organism>
<dbReference type="EMBL" id="LAZR01002231">
    <property type="protein sequence ID" value="KKN32733.1"/>
    <property type="molecule type" value="Genomic_DNA"/>
</dbReference>
<proteinExistence type="predicted"/>
<comment type="caution">
    <text evidence="1">The sequence shown here is derived from an EMBL/GenBank/DDBJ whole genome shotgun (WGS) entry which is preliminary data.</text>
</comment>
<reference evidence="1" key="1">
    <citation type="journal article" date="2015" name="Nature">
        <title>Complex archaea that bridge the gap between prokaryotes and eukaryotes.</title>
        <authorList>
            <person name="Spang A."/>
            <person name="Saw J.H."/>
            <person name="Jorgensen S.L."/>
            <person name="Zaremba-Niedzwiedzka K."/>
            <person name="Martijn J."/>
            <person name="Lind A.E."/>
            <person name="van Eijk R."/>
            <person name="Schleper C."/>
            <person name="Guy L."/>
            <person name="Ettema T.J."/>
        </authorList>
    </citation>
    <scope>NUCLEOTIDE SEQUENCE</scope>
</reference>
<dbReference type="AlphaFoldDB" id="A0A0F9SU57"/>
<name>A0A0F9SU57_9ZZZZ</name>